<evidence type="ECO:0000256" key="1">
    <source>
        <dbReference type="ARBA" id="ARBA00011073"/>
    </source>
</evidence>
<dbReference type="PANTHER" id="PTHR43806">
    <property type="entry name" value="PEPTIDASE S8"/>
    <property type="match status" value="1"/>
</dbReference>
<feature type="active site" description="Charge relay system" evidence="5">
    <location>
        <position position="476"/>
    </location>
</feature>
<dbReference type="GO" id="GO:0004252">
    <property type="term" value="F:serine-type endopeptidase activity"/>
    <property type="evidence" value="ECO:0007669"/>
    <property type="project" value="UniProtKB-UniRule"/>
</dbReference>
<evidence type="ECO:0000313" key="8">
    <source>
        <dbReference type="EMBL" id="ORX83216.1"/>
    </source>
</evidence>
<accession>A0A1Y1XCQ9</accession>
<dbReference type="InterPro" id="IPR050131">
    <property type="entry name" value="Peptidase_S8_subtilisin-like"/>
</dbReference>
<dbReference type="InterPro" id="IPR023828">
    <property type="entry name" value="Peptidase_S8_Ser-AS"/>
</dbReference>
<keyword evidence="6" id="KW-0732">Signal</keyword>
<comment type="similarity">
    <text evidence="1 5">Belongs to the peptidase S8 family.</text>
</comment>
<name>A0A1Y1XCQ9_9FUNG</name>
<dbReference type="GO" id="GO:0006508">
    <property type="term" value="P:proteolysis"/>
    <property type="evidence" value="ECO:0007669"/>
    <property type="project" value="UniProtKB-KW"/>
</dbReference>
<comment type="caution">
    <text evidence="8">The sequence shown here is derived from an EMBL/GenBank/DDBJ whole genome shotgun (WGS) entry which is preliminary data.</text>
</comment>
<proteinExistence type="inferred from homology"/>
<reference evidence="8 9" key="2">
    <citation type="submission" date="2016-08" db="EMBL/GenBank/DDBJ databases">
        <title>Pervasive Adenine N6-methylation of Active Genes in Fungi.</title>
        <authorList>
            <consortium name="DOE Joint Genome Institute"/>
            <person name="Mondo S.J."/>
            <person name="Dannebaum R.O."/>
            <person name="Kuo R.C."/>
            <person name="Labutti K."/>
            <person name="Haridas S."/>
            <person name="Kuo A."/>
            <person name="Salamov A."/>
            <person name="Ahrendt S.R."/>
            <person name="Lipzen A."/>
            <person name="Sullivan W."/>
            <person name="Andreopoulos W.B."/>
            <person name="Clum A."/>
            <person name="Lindquist E."/>
            <person name="Daum C."/>
            <person name="Ramamoorthy G.K."/>
            <person name="Gryganskyi A."/>
            <person name="Culley D."/>
            <person name="Magnuson J.K."/>
            <person name="James T.Y."/>
            <person name="O'Malley M.A."/>
            <person name="Stajich J.E."/>
            <person name="Spatafora J.W."/>
            <person name="Visel A."/>
            <person name="Grigoriev I.V."/>
        </authorList>
    </citation>
    <scope>NUCLEOTIDE SEQUENCE [LARGE SCALE GENOMIC DNA]</scope>
    <source>
        <strain evidence="8 9">S4</strain>
    </source>
</reference>
<dbReference type="GO" id="GO:0005615">
    <property type="term" value="C:extracellular space"/>
    <property type="evidence" value="ECO:0007669"/>
    <property type="project" value="TreeGrafter"/>
</dbReference>
<keyword evidence="3 5" id="KW-0378">Hydrolase</keyword>
<dbReference type="Proteomes" id="UP000193944">
    <property type="component" value="Unassembled WGS sequence"/>
</dbReference>
<evidence type="ECO:0000256" key="6">
    <source>
        <dbReference type="SAM" id="SignalP"/>
    </source>
</evidence>
<keyword evidence="4 5" id="KW-0720">Serine protease</keyword>
<feature type="signal peptide" evidence="6">
    <location>
        <begin position="1"/>
        <end position="23"/>
    </location>
</feature>
<dbReference type="PRINTS" id="PR00723">
    <property type="entry name" value="SUBTILISIN"/>
</dbReference>
<dbReference type="STRING" id="1754192.A0A1Y1XCQ9"/>
<dbReference type="AlphaFoldDB" id="A0A1Y1XCQ9"/>
<evidence type="ECO:0000256" key="5">
    <source>
        <dbReference type="PROSITE-ProRule" id="PRU01240"/>
    </source>
</evidence>
<feature type="active site" description="Charge relay system" evidence="5">
    <location>
        <position position="241"/>
    </location>
</feature>
<keyword evidence="2 5" id="KW-0645">Protease</keyword>
<dbReference type="PANTHER" id="PTHR43806:SF11">
    <property type="entry name" value="CEREVISIN-RELATED"/>
    <property type="match status" value="1"/>
</dbReference>
<evidence type="ECO:0000256" key="4">
    <source>
        <dbReference type="ARBA" id="ARBA00022825"/>
    </source>
</evidence>
<evidence type="ECO:0000259" key="7">
    <source>
        <dbReference type="Pfam" id="PF00082"/>
    </source>
</evidence>
<protein>
    <submittedName>
        <fullName evidence="8">Subtilisin-like protein</fullName>
    </submittedName>
</protein>
<dbReference type="InterPro" id="IPR036852">
    <property type="entry name" value="Peptidase_S8/S53_dom_sf"/>
</dbReference>
<dbReference type="CDD" id="cd00035">
    <property type="entry name" value="ChtBD1"/>
    <property type="match status" value="1"/>
</dbReference>
<dbReference type="CDD" id="cd00306">
    <property type="entry name" value="Peptidases_S8_S53"/>
    <property type="match status" value="1"/>
</dbReference>
<evidence type="ECO:0000313" key="9">
    <source>
        <dbReference type="Proteomes" id="UP000193944"/>
    </source>
</evidence>
<evidence type="ECO:0000256" key="2">
    <source>
        <dbReference type="ARBA" id="ARBA00022670"/>
    </source>
</evidence>
<feature type="chain" id="PRO_5012892206" evidence="6">
    <location>
        <begin position="24"/>
        <end position="590"/>
    </location>
</feature>
<feature type="active site" description="Charge relay system" evidence="5">
    <location>
        <position position="289"/>
    </location>
</feature>
<dbReference type="InterPro" id="IPR015500">
    <property type="entry name" value="Peptidase_S8_subtilisin-rel"/>
</dbReference>
<feature type="domain" description="Peptidase S8/S53" evidence="7">
    <location>
        <begin position="232"/>
        <end position="498"/>
    </location>
</feature>
<dbReference type="PROSITE" id="PS51892">
    <property type="entry name" value="SUBTILASE"/>
    <property type="match status" value="1"/>
</dbReference>
<evidence type="ECO:0000256" key="3">
    <source>
        <dbReference type="ARBA" id="ARBA00022801"/>
    </source>
</evidence>
<keyword evidence="9" id="KW-1185">Reference proteome</keyword>
<dbReference type="Gene3D" id="3.40.50.200">
    <property type="entry name" value="Peptidase S8/S53 domain"/>
    <property type="match status" value="1"/>
</dbReference>
<dbReference type="SUPFAM" id="SSF52743">
    <property type="entry name" value="Subtilisin-like"/>
    <property type="match status" value="1"/>
</dbReference>
<dbReference type="EMBL" id="MCFG01000077">
    <property type="protein sequence ID" value="ORX83216.1"/>
    <property type="molecule type" value="Genomic_DNA"/>
</dbReference>
<organism evidence="8 9">
    <name type="scientific">Anaeromyces robustus</name>
    <dbReference type="NCBI Taxonomy" id="1754192"/>
    <lineage>
        <taxon>Eukaryota</taxon>
        <taxon>Fungi</taxon>
        <taxon>Fungi incertae sedis</taxon>
        <taxon>Chytridiomycota</taxon>
        <taxon>Chytridiomycota incertae sedis</taxon>
        <taxon>Neocallimastigomycetes</taxon>
        <taxon>Neocallimastigales</taxon>
        <taxon>Neocallimastigaceae</taxon>
        <taxon>Anaeromyces</taxon>
    </lineage>
</organism>
<sequence length="590" mass="67739">MKNLIIIFLLSIIVTLFTNNVHAMDINIKKGNKIDTQTSNNNSHHLNDNEDISVQDDDNFYLIFVNYTSIANETNSEKIHNKRHEENREEFIDSVMDEIHDLILDNLDTYKKPEAVEELLNKEKLRKRDDQYYFGTVNKISSFKEITVLTAILSSNLTDSVKNINGIYGCVPNQRFQYHRFNKQDIIDETRWKKIAMRKTKDVHLSLISQGKYNPDLISKYDNTYYYPEHGGNNTKIVIFDDSFNFKHKEFYNPNRYTGCISGWGEDGEPRKIYDYQDCLVGYSIYPNHGRITADLAAGLEHGVAPNADIYGIAIENTPTFIAVIKALDYMYFYSNMFFDGNNRIVFNFSFGDYFNRKKQFVPYFDYLENFISFLTNYGIIFIASAGNYNQNVYNVTADKGMLPCLFEKVICVGATENPYNTTLKNSDELLVNSYRKAEFSNYGDGVNIYAPGYHNYAITNYTDNKNVEGLFSGTSGSAPIVAGVVATIMSEHPEITFNFDSMLTYLQKISIKNAMVDIEKDHPSNYFINNGKHVVYSEDDFYYGCGINAGYNRCGRNLCCASDGYCVKDEYSCKVQNGCQFNYGICKFK</sequence>
<reference evidence="8 9" key="1">
    <citation type="submission" date="2016-08" db="EMBL/GenBank/DDBJ databases">
        <title>A Parts List for Fungal Cellulosomes Revealed by Comparative Genomics.</title>
        <authorList>
            <consortium name="DOE Joint Genome Institute"/>
            <person name="Haitjema C.H."/>
            <person name="Gilmore S.P."/>
            <person name="Henske J.K."/>
            <person name="Solomon K.V."/>
            <person name="De Groot R."/>
            <person name="Kuo A."/>
            <person name="Mondo S.J."/>
            <person name="Salamov A.A."/>
            <person name="Labutti K."/>
            <person name="Zhao Z."/>
            <person name="Chiniquy J."/>
            <person name="Barry K."/>
            <person name="Brewer H.M."/>
            <person name="Purvine S.O."/>
            <person name="Wright A.T."/>
            <person name="Boxma B."/>
            <person name="Van Alen T."/>
            <person name="Hackstein J.H."/>
            <person name="Baker S.E."/>
            <person name="Grigoriev I.V."/>
            <person name="O'Malley M.A."/>
        </authorList>
    </citation>
    <scope>NUCLEOTIDE SEQUENCE [LARGE SCALE GENOMIC DNA]</scope>
    <source>
        <strain evidence="8 9">S4</strain>
    </source>
</reference>
<dbReference type="Pfam" id="PF00082">
    <property type="entry name" value="Peptidase_S8"/>
    <property type="match status" value="1"/>
</dbReference>
<dbReference type="PROSITE" id="PS00138">
    <property type="entry name" value="SUBTILASE_SER"/>
    <property type="match status" value="1"/>
</dbReference>
<gene>
    <name evidence="8" type="ORF">BCR32DRAFT_267108</name>
</gene>
<dbReference type="OrthoDB" id="19448at2759"/>
<dbReference type="InterPro" id="IPR000209">
    <property type="entry name" value="Peptidase_S8/S53_dom"/>
</dbReference>